<feature type="transmembrane region" description="Helical" evidence="5">
    <location>
        <begin position="438"/>
        <end position="455"/>
    </location>
</feature>
<reference evidence="7 8" key="1">
    <citation type="submission" date="2019-05" db="EMBL/GenBank/DDBJ databases">
        <title>Panacibacter sp. strain 17mud1-8 Genome sequencing and assembly.</title>
        <authorList>
            <person name="Chhetri G."/>
        </authorList>
    </citation>
    <scope>NUCLEOTIDE SEQUENCE [LARGE SCALE GENOMIC DNA]</scope>
    <source>
        <strain evidence="7 8">17mud1-8</strain>
    </source>
</reference>
<keyword evidence="4 5" id="KW-0472">Membrane</keyword>
<feature type="transmembrane region" description="Helical" evidence="5">
    <location>
        <begin position="176"/>
        <end position="194"/>
    </location>
</feature>
<protein>
    <submittedName>
        <fullName evidence="7">O-antigen ligase family protein</fullName>
    </submittedName>
</protein>
<evidence type="ECO:0000259" key="6">
    <source>
        <dbReference type="Pfam" id="PF04932"/>
    </source>
</evidence>
<organism evidence="7 8">
    <name type="scientific">Ilyomonas limi</name>
    <dbReference type="NCBI Taxonomy" id="2575867"/>
    <lineage>
        <taxon>Bacteria</taxon>
        <taxon>Pseudomonadati</taxon>
        <taxon>Bacteroidota</taxon>
        <taxon>Chitinophagia</taxon>
        <taxon>Chitinophagales</taxon>
        <taxon>Chitinophagaceae</taxon>
        <taxon>Ilyomonas</taxon>
    </lineage>
</organism>
<dbReference type="Pfam" id="PF04932">
    <property type="entry name" value="Wzy_C"/>
    <property type="match status" value="1"/>
</dbReference>
<dbReference type="RefSeq" id="WP_137263214.1">
    <property type="nucleotide sequence ID" value="NZ_SZQL01000016.1"/>
</dbReference>
<evidence type="ECO:0000313" key="8">
    <source>
        <dbReference type="Proteomes" id="UP000305848"/>
    </source>
</evidence>
<evidence type="ECO:0000256" key="4">
    <source>
        <dbReference type="ARBA" id="ARBA00023136"/>
    </source>
</evidence>
<sequence>MKTNLTFNKEKIIRFIGSVMLVGALYTALVENDSNYILLVFLPLVLMDRTFLIPLLFTIPLVEGVFMTESGASNAETIAIAMVAPVIGYDLLRKNRVNIPMKVLALFVIFIIMEIVGFIVYKQHPYISKTVAAWVNLPAVPVTGKTIARVLKLIFFIVYLKLLINYGKEYIYKALSLYRLLAPYIILAIVIYTLKYGIVAANFGGIIHFGGASHGDFTASLDAIAVFLFIAIFEKRKNYFEKVLSLVTLALLFYLIMNMGSRNGLVSFIFVTGISMILVLAKRSGSMTFLMMLAGVFAVAIAVILFADSPTINRFAYQMDEANGGERVDYWAAGLRAISEAPLFGMGGDETSSLYVVSKYTLVEPHVMHNTFLEVAVEYGLLGLLFYIIFVFTILRWGYKSYMYAIKTNDLVLAAPAVAYTVSIFAGLFISRVWETPLWYYLCLIFAIGTLWVFPQTKFSFQRRRKQALPSTTEPTYAYAD</sequence>
<feature type="transmembrane region" description="Helical" evidence="5">
    <location>
        <begin position="239"/>
        <end position="257"/>
    </location>
</feature>
<dbReference type="InterPro" id="IPR051533">
    <property type="entry name" value="WaaL-like"/>
</dbReference>
<feature type="transmembrane region" description="Helical" evidence="5">
    <location>
        <begin position="36"/>
        <end position="57"/>
    </location>
</feature>
<feature type="transmembrane region" description="Helical" evidence="5">
    <location>
        <begin position="103"/>
        <end position="121"/>
    </location>
</feature>
<keyword evidence="2 5" id="KW-0812">Transmembrane</keyword>
<feature type="transmembrane region" description="Helical" evidence="5">
    <location>
        <begin position="206"/>
        <end position="232"/>
    </location>
</feature>
<keyword evidence="3 5" id="KW-1133">Transmembrane helix</keyword>
<dbReference type="EMBL" id="SZQL01000016">
    <property type="protein sequence ID" value="TKK66157.1"/>
    <property type="molecule type" value="Genomic_DNA"/>
</dbReference>
<name>A0A4U3KYF8_9BACT</name>
<dbReference type="PANTHER" id="PTHR37422:SF13">
    <property type="entry name" value="LIPOPOLYSACCHARIDE BIOSYNTHESIS PROTEIN PA4999-RELATED"/>
    <property type="match status" value="1"/>
</dbReference>
<evidence type="ECO:0000256" key="3">
    <source>
        <dbReference type="ARBA" id="ARBA00022989"/>
    </source>
</evidence>
<dbReference type="InterPro" id="IPR007016">
    <property type="entry name" value="O-antigen_ligase-rel_domated"/>
</dbReference>
<dbReference type="AlphaFoldDB" id="A0A4U3KYF8"/>
<feature type="transmembrane region" description="Helical" evidence="5">
    <location>
        <begin position="288"/>
        <end position="307"/>
    </location>
</feature>
<dbReference type="OrthoDB" id="662770at2"/>
<keyword evidence="8" id="KW-1185">Reference proteome</keyword>
<comment type="subcellular location">
    <subcellularLocation>
        <location evidence="1">Membrane</location>
        <topology evidence="1">Multi-pass membrane protein</topology>
    </subcellularLocation>
</comment>
<dbReference type="GO" id="GO:0016874">
    <property type="term" value="F:ligase activity"/>
    <property type="evidence" value="ECO:0007669"/>
    <property type="project" value="UniProtKB-KW"/>
</dbReference>
<dbReference type="GO" id="GO:0016020">
    <property type="term" value="C:membrane"/>
    <property type="evidence" value="ECO:0007669"/>
    <property type="project" value="UniProtKB-SubCell"/>
</dbReference>
<evidence type="ECO:0000313" key="7">
    <source>
        <dbReference type="EMBL" id="TKK66157.1"/>
    </source>
</evidence>
<dbReference type="PANTHER" id="PTHR37422">
    <property type="entry name" value="TEICHURONIC ACID BIOSYNTHESIS PROTEIN TUAE"/>
    <property type="match status" value="1"/>
</dbReference>
<evidence type="ECO:0000256" key="5">
    <source>
        <dbReference type="SAM" id="Phobius"/>
    </source>
</evidence>
<feature type="domain" description="O-antigen ligase-related" evidence="6">
    <location>
        <begin position="248"/>
        <end position="388"/>
    </location>
</feature>
<feature type="transmembrane region" description="Helical" evidence="5">
    <location>
        <begin position="263"/>
        <end position="281"/>
    </location>
</feature>
<feature type="transmembrane region" description="Helical" evidence="5">
    <location>
        <begin position="12"/>
        <end position="30"/>
    </location>
</feature>
<feature type="transmembrane region" description="Helical" evidence="5">
    <location>
        <begin position="146"/>
        <end position="164"/>
    </location>
</feature>
<comment type="caution">
    <text evidence="7">The sequence shown here is derived from an EMBL/GenBank/DDBJ whole genome shotgun (WGS) entry which is preliminary data.</text>
</comment>
<accession>A0A4U3KYF8</accession>
<evidence type="ECO:0000256" key="1">
    <source>
        <dbReference type="ARBA" id="ARBA00004141"/>
    </source>
</evidence>
<gene>
    <name evidence="7" type="ORF">FC093_18060</name>
</gene>
<evidence type="ECO:0000256" key="2">
    <source>
        <dbReference type="ARBA" id="ARBA00022692"/>
    </source>
</evidence>
<feature type="transmembrane region" description="Helical" evidence="5">
    <location>
        <begin position="379"/>
        <end position="399"/>
    </location>
</feature>
<feature type="transmembrane region" description="Helical" evidence="5">
    <location>
        <begin position="411"/>
        <end position="432"/>
    </location>
</feature>
<keyword evidence="7" id="KW-0436">Ligase</keyword>
<dbReference type="Proteomes" id="UP000305848">
    <property type="component" value="Unassembled WGS sequence"/>
</dbReference>
<proteinExistence type="predicted"/>